<sequence>MNPCGCPSGVADSSRCSACKKKQPIRIGGGCIRAAIVDDLNNTTYLYGNIQYEENHKPEAECLPFIAVPTKWNKRTDIQYESEIFQGEFPNNAITLKHCPLTHRPVMVFLNGLHQDEGQEYDYTLTDKKLTFTFHRLIATDRVSVKYYYDKSLEA</sequence>
<evidence type="ECO:0000313" key="1">
    <source>
        <dbReference type="EMBL" id="DAE10499.1"/>
    </source>
</evidence>
<protein>
    <submittedName>
        <fullName evidence="1">Uncharacterized protein</fullName>
    </submittedName>
</protein>
<dbReference type="EMBL" id="BK015512">
    <property type="protein sequence ID" value="DAE10499.1"/>
    <property type="molecule type" value="Genomic_DNA"/>
</dbReference>
<organism evidence="1">
    <name type="scientific">Siphoviridae sp. ctrAf3</name>
    <dbReference type="NCBI Taxonomy" id="2825687"/>
    <lineage>
        <taxon>Viruses</taxon>
        <taxon>Duplodnaviria</taxon>
        <taxon>Heunggongvirae</taxon>
        <taxon>Uroviricota</taxon>
        <taxon>Caudoviricetes</taxon>
    </lineage>
</organism>
<proteinExistence type="predicted"/>
<name>A0A8S5PVJ0_9CAUD</name>
<accession>A0A8S5PVJ0</accession>
<reference evidence="1" key="1">
    <citation type="journal article" date="2021" name="Proc. Natl. Acad. Sci. U.S.A.">
        <title>A Catalog of Tens of Thousands of Viruses from Human Metagenomes Reveals Hidden Associations with Chronic Diseases.</title>
        <authorList>
            <person name="Tisza M.J."/>
            <person name="Buck C.B."/>
        </authorList>
    </citation>
    <scope>NUCLEOTIDE SEQUENCE</scope>
    <source>
        <strain evidence="1">CtrAf3</strain>
    </source>
</reference>